<evidence type="ECO:0008006" key="3">
    <source>
        <dbReference type="Google" id="ProtNLM"/>
    </source>
</evidence>
<proteinExistence type="predicted"/>
<keyword evidence="2" id="KW-1185">Reference proteome</keyword>
<dbReference type="Proteomes" id="UP000076532">
    <property type="component" value="Unassembled WGS sequence"/>
</dbReference>
<dbReference type="AlphaFoldDB" id="A0A166C7Y9"/>
<dbReference type="STRING" id="436010.A0A166C7Y9"/>
<feature type="non-terminal residue" evidence="1">
    <location>
        <position position="1"/>
    </location>
</feature>
<evidence type="ECO:0000313" key="2">
    <source>
        <dbReference type="Proteomes" id="UP000076532"/>
    </source>
</evidence>
<protein>
    <recommendedName>
        <fullName evidence="3">Homeodomain-like protein</fullName>
    </recommendedName>
</protein>
<dbReference type="EMBL" id="KV417633">
    <property type="protein sequence ID" value="KZP13383.1"/>
    <property type="molecule type" value="Genomic_DNA"/>
</dbReference>
<organism evidence="1 2">
    <name type="scientific">Athelia psychrophila</name>
    <dbReference type="NCBI Taxonomy" id="1759441"/>
    <lineage>
        <taxon>Eukaryota</taxon>
        <taxon>Fungi</taxon>
        <taxon>Dikarya</taxon>
        <taxon>Basidiomycota</taxon>
        <taxon>Agaricomycotina</taxon>
        <taxon>Agaricomycetes</taxon>
        <taxon>Agaricomycetidae</taxon>
        <taxon>Atheliales</taxon>
        <taxon>Atheliaceae</taxon>
        <taxon>Athelia</taxon>
    </lineage>
</organism>
<name>A0A166C7Y9_9AGAM</name>
<reference evidence="1 2" key="1">
    <citation type="journal article" date="2016" name="Mol. Biol. Evol.">
        <title>Comparative Genomics of Early-Diverging Mushroom-Forming Fungi Provides Insights into the Origins of Lignocellulose Decay Capabilities.</title>
        <authorList>
            <person name="Nagy L.G."/>
            <person name="Riley R."/>
            <person name="Tritt A."/>
            <person name="Adam C."/>
            <person name="Daum C."/>
            <person name="Floudas D."/>
            <person name="Sun H."/>
            <person name="Yadav J.S."/>
            <person name="Pangilinan J."/>
            <person name="Larsson K.H."/>
            <person name="Matsuura K."/>
            <person name="Barry K."/>
            <person name="Labutti K."/>
            <person name="Kuo R."/>
            <person name="Ohm R.A."/>
            <person name="Bhattacharya S.S."/>
            <person name="Shirouzu T."/>
            <person name="Yoshinaga Y."/>
            <person name="Martin F.M."/>
            <person name="Grigoriev I.V."/>
            <person name="Hibbett D.S."/>
        </authorList>
    </citation>
    <scope>NUCLEOTIDE SEQUENCE [LARGE SCALE GENOMIC DNA]</scope>
    <source>
        <strain evidence="1 2">CBS 109695</strain>
    </source>
</reference>
<sequence>QNIKDHALWLRSEGYISDDICNILGISNYSLHRWKNNLDNHSSVIPPPNPFDGCPQVLNADQKYRGWFRHSGYR</sequence>
<evidence type="ECO:0000313" key="1">
    <source>
        <dbReference type="EMBL" id="KZP13383.1"/>
    </source>
</evidence>
<accession>A0A166C7Y9</accession>
<dbReference type="OrthoDB" id="3255572at2759"/>
<gene>
    <name evidence="1" type="ORF">FIBSPDRAFT_753451</name>
</gene>